<protein>
    <submittedName>
        <fullName evidence="8">Glycoside hydrolase family 30 beta sandwich domain-containing protein</fullName>
    </submittedName>
</protein>
<evidence type="ECO:0000256" key="3">
    <source>
        <dbReference type="ARBA" id="ARBA00022801"/>
    </source>
</evidence>
<comment type="caution">
    <text evidence="8">The sequence shown here is derived from an EMBL/GenBank/DDBJ whole genome shotgun (WGS) entry which is preliminary data.</text>
</comment>
<evidence type="ECO:0000313" key="8">
    <source>
        <dbReference type="EMBL" id="MFC0046881.1"/>
    </source>
</evidence>
<keyword evidence="3 4" id="KW-0378">Hydrolase</keyword>
<dbReference type="Gene3D" id="2.60.40.1180">
    <property type="entry name" value="Golgi alpha-mannosidase II"/>
    <property type="match status" value="1"/>
</dbReference>
<gene>
    <name evidence="8" type="ORF">ACFFJP_01095</name>
</gene>
<dbReference type="Pfam" id="PF02055">
    <property type="entry name" value="Glyco_hydro_30"/>
    <property type="match status" value="1"/>
</dbReference>
<dbReference type="Gene3D" id="3.20.20.80">
    <property type="entry name" value="Glycosidases"/>
    <property type="match status" value="1"/>
</dbReference>
<dbReference type="InterPro" id="IPR001139">
    <property type="entry name" value="Glyco_hydro_30"/>
</dbReference>
<evidence type="ECO:0000256" key="5">
    <source>
        <dbReference type="SAM" id="SignalP"/>
    </source>
</evidence>
<organism evidence="8 9">
    <name type="scientific">Rheinheimera tilapiae</name>
    <dbReference type="NCBI Taxonomy" id="875043"/>
    <lineage>
        <taxon>Bacteria</taxon>
        <taxon>Pseudomonadati</taxon>
        <taxon>Pseudomonadota</taxon>
        <taxon>Gammaproteobacteria</taxon>
        <taxon>Chromatiales</taxon>
        <taxon>Chromatiaceae</taxon>
        <taxon>Rheinheimera</taxon>
    </lineage>
</organism>
<evidence type="ECO:0000256" key="4">
    <source>
        <dbReference type="RuleBase" id="RU361188"/>
    </source>
</evidence>
<dbReference type="PANTHER" id="PTHR11069">
    <property type="entry name" value="GLUCOSYLCERAMIDASE"/>
    <property type="match status" value="1"/>
</dbReference>
<reference evidence="8 9" key="1">
    <citation type="submission" date="2024-09" db="EMBL/GenBank/DDBJ databases">
        <authorList>
            <person name="Sun Q."/>
            <person name="Mori K."/>
        </authorList>
    </citation>
    <scope>NUCLEOTIDE SEQUENCE [LARGE SCALE GENOMIC DNA]</scope>
    <source>
        <strain evidence="8 9">KCTC 23315</strain>
    </source>
</reference>
<evidence type="ECO:0000259" key="7">
    <source>
        <dbReference type="Pfam" id="PF17189"/>
    </source>
</evidence>
<comment type="similarity">
    <text evidence="1 4">Belongs to the glycosyl hydrolase 30 family.</text>
</comment>
<evidence type="ECO:0000256" key="2">
    <source>
        <dbReference type="ARBA" id="ARBA00022729"/>
    </source>
</evidence>
<sequence>MHNFVKPRLAVAAVLALCSQFFANPVLASTDSSKVPQLLLTSANQQYLLAENPAGLLLPAAQSGAATIVLNTRSQYQPIDGFGFSLTGGSAQHLMQLQPARRAALLQELFSAKGINISYLRISLGASDLDEKPFSYNDLPAGQQDPALKHFSLKPDEKTLIPALKEILALKPNLKILASPWSPPVWMKSNQSTVGGELLEQHFGSYAQYFVRYIQGMAAHGIRIDAVTIQNEPLHDGNNPSLLMHAWDQAAFIKHHLGPAFKAAGITSKIIIYDHNADHVEYPITVLNDPAAKAYIDGSAFHLYNGDISELAKLKAAHPDKQIYFTEQWVGADSDFAGSLQWHTEHLIIGATRQWARNVLEWNLAADSQYRPFTDGGCSKCLGALTIDGQQLRRNVAYYIIGQASKWLLDGSVRIDSGANNGPLKQVALLRPDGRILLLVLNNSAKTLPFNLRRDGKSLPYSVTAPAHSVLTLLL</sequence>
<proteinExistence type="inferred from homology"/>
<dbReference type="PRINTS" id="PR00843">
    <property type="entry name" value="GLHYDRLASE30"/>
</dbReference>
<keyword evidence="9" id="KW-1185">Reference proteome</keyword>
<dbReference type="InterPro" id="IPR033453">
    <property type="entry name" value="Glyco_hydro_30_TIM-barrel"/>
</dbReference>
<accession>A0ABV6B7M3</accession>
<dbReference type="SUPFAM" id="SSF51445">
    <property type="entry name" value="(Trans)glycosidases"/>
    <property type="match status" value="1"/>
</dbReference>
<dbReference type="InterPro" id="IPR017853">
    <property type="entry name" value="GH"/>
</dbReference>
<dbReference type="Pfam" id="PF17189">
    <property type="entry name" value="Glyco_hydro_30C"/>
    <property type="match status" value="1"/>
</dbReference>
<evidence type="ECO:0000313" key="9">
    <source>
        <dbReference type="Proteomes" id="UP001589813"/>
    </source>
</evidence>
<feature type="chain" id="PRO_5046397820" evidence="5">
    <location>
        <begin position="29"/>
        <end position="475"/>
    </location>
</feature>
<dbReference type="GO" id="GO:0016787">
    <property type="term" value="F:hydrolase activity"/>
    <property type="evidence" value="ECO:0007669"/>
    <property type="project" value="UniProtKB-KW"/>
</dbReference>
<evidence type="ECO:0000259" key="6">
    <source>
        <dbReference type="Pfam" id="PF02055"/>
    </source>
</evidence>
<dbReference type="EMBL" id="JBHLXP010000001">
    <property type="protein sequence ID" value="MFC0046881.1"/>
    <property type="molecule type" value="Genomic_DNA"/>
</dbReference>
<dbReference type="RefSeq" id="WP_377239537.1">
    <property type="nucleotide sequence ID" value="NZ_JBHLXP010000001.1"/>
</dbReference>
<feature type="domain" description="Glycosyl hydrolase family 30 beta sandwich" evidence="7">
    <location>
        <begin position="411"/>
        <end position="473"/>
    </location>
</feature>
<keyword evidence="2 5" id="KW-0732">Signal</keyword>
<feature type="domain" description="Glycosyl hydrolase family 30 TIM-barrel" evidence="6">
    <location>
        <begin position="79"/>
        <end position="372"/>
    </location>
</feature>
<feature type="signal peptide" evidence="5">
    <location>
        <begin position="1"/>
        <end position="28"/>
    </location>
</feature>
<name>A0ABV6B7M3_9GAMM</name>
<dbReference type="PANTHER" id="PTHR11069:SF23">
    <property type="entry name" value="LYSOSOMAL ACID GLUCOSYLCERAMIDASE"/>
    <property type="match status" value="1"/>
</dbReference>
<dbReference type="InterPro" id="IPR013780">
    <property type="entry name" value="Glyco_hydro_b"/>
</dbReference>
<dbReference type="Proteomes" id="UP001589813">
    <property type="component" value="Unassembled WGS sequence"/>
</dbReference>
<keyword evidence="4" id="KW-0326">Glycosidase</keyword>
<evidence type="ECO:0000256" key="1">
    <source>
        <dbReference type="ARBA" id="ARBA00005382"/>
    </source>
</evidence>
<dbReference type="InterPro" id="IPR033452">
    <property type="entry name" value="GH30_C"/>
</dbReference>